<evidence type="ECO:0000256" key="2">
    <source>
        <dbReference type="RuleBase" id="RU003616"/>
    </source>
</evidence>
<accession>A0A2N4TZR2</accession>
<comment type="caution">
    <text evidence="5">The sequence shown here is derived from an EMBL/GenBank/DDBJ whole genome shotgun (WGS) entry which is preliminary data.</text>
</comment>
<dbReference type="InterPro" id="IPR002068">
    <property type="entry name" value="A-crystallin/Hsp20_dom"/>
</dbReference>
<dbReference type="OrthoDB" id="9788892at2"/>
<evidence type="ECO:0000313" key="5">
    <source>
        <dbReference type="EMBL" id="PLC48255.1"/>
    </source>
</evidence>
<dbReference type="RefSeq" id="WP_102075516.1">
    <property type="nucleotide sequence ID" value="NZ_PDNW01000023.1"/>
</dbReference>
<dbReference type="SUPFAM" id="SSF49764">
    <property type="entry name" value="HSP20-like chaperones"/>
    <property type="match status" value="1"/>
</dbReference>
<proteinExistence type="inferred from homology"/>
<dbReference type="InterPro" id="IPR008978">
    <property type="entry name" value="HSP20-like_chaperone"/>
</dbReference>
<feature type="region of interest" description="Disordered" evidence="3">
    <location>
        <begin position="1"/>
        <end position="29"/>
    </location>
</feature>
<dbReference type="InterPro" id="IPR031107">
    <property type="entry name" value="Small_HSP"/>
</dbReference>
<dbReference type="Pfam" id="PF00011">
    <property type="entry name" value="HSP20"/>
    <property type="match status" value="1"/>
</dbReference>
<protein>
    <submittedName>
        <fullName evidence="5">Heat-shock protein</fullName>
    </submittedName>
</protein>
<keyword evidence="6" id="KW-1185">Reference proteome</keyword>
<organism evidence="5 6">
    <name type="scientific">Pollutimonas subterranea</name>
    <dbReference type="NCBI Taxonomy" id="2045210"/>
    <lineage>
        <taxon>Bacteria</taxon>
        <taxon>Pseudomonadati</taxon>
        <taxon>Pseudomonadota</taxon>
        <taxon>Betaproteobacteria</taxon>
        <taxon>Burkholderiales</taxon>
        <taxon>Alcaligenaceae</taxon>
        <taxon>Pollutimonas</taxon>
    </lineage>
</organism>
<dbReference type="PANTHER" id="PTHR11527">
    <property type="entry name" value="HEAT-SHOCK PROTEIN 20 FAMILY MEMBER"/>
    <property type="match status" value="1"/>
</dbReference>
<dbReference type="AlphaFoldDB" id="A0A2N4TZR2"/>
<name>A0A2N4TZR2_9BURK</name>
<evidence type="ECO:0000256" key="1">
    <source>
        <dbReference type="PROSITE-ProRule" id="PRU00285"/>
    </source>
</evidence>
<feature type="compositionally biased region" description="Polar residues" evidence="3">
    <location>
        <begin position="1"/>
        <end position="15"/>
    </location>
</feature>
<reference evidence="5 6" key="1">
    <citation type="submission" date="2017-10" db="EMBL/GenBank/DDBJ databases">
        <title>Two draft genome sequences of Pusillimonas sp. strains isolated from a nitrate- and radionuclide-contaminated groundwater in Russia.</title>
        <authorList>
            <person name="Grouzdev D.S."/>
            <person name="Tourova T.P."/>
            <person name="Goeva M.A."/>
            <person name="Babich T.L."/>
            <person name="Sokolova D.S."/>
            <person name="Abdullin R."/>
            <person name="Poltaraus A.B."/>
            <person name="Toshchakov S.V."/>
            <person name="Nazina T.N."/>
        </authorList>
    </citation>
    <scope>NUCLEOTIDE SEQUENCE [LARGE SCALE GENOMIC DNA]</scope>
    <source>
        <strain evidence="5 6">JR1/69-3-13</strain>
    </source>
</reference>
<comment type="similarity">
    <text evidence="1 2">Belongs to the small heat shock protein (HSP20) family.</text>
</comment>
<dbReference type="CDD" id="cd06464">
    <property type="entry name" value="ACD_sHsps-like"/>
    <property type="match status" value="1"/>
</dbReference>
<evidence type="ECO:0000313" key="6">
    <source>
        <dbReference type="Proteomes" id="UP000234190"/>
    </source>
</evidence>
<dbReference type="EMBL" id="PDNW01000023">
    <property type="protein sequence ID" value="PLC48255.1"/>
    <property type="molecule type" value="Genomic_DNA"/>
</dbReference>
<feature type="domain" description="SHSP" evidence="4">
    <location>
        <begin position="25"/>
        <end position="136"/>
    </location>
</feature>
<evidence type="ECO:0000256" key="3">
    <source>
        <dbReference type="SAM" id="MobiDB-lite"/>
    </source>
</evidence>
<gene>
    <name evidence="5" type="ORF">CR159_18920</name>
</gene>
<sequence length="136" mass="15172">MNDISSNALQRSQAQVAPRQGGQAARPLTLTPAVDVEENSHGITLWLDMPAVPKEKLEIEVHDDNLRIQGEAVVPTPENLQLKYAEVRESRFARSFTLAPDLDTSRIDANLQDGVLRVTIPRREEARPRRIEVQAG</sequence>
<dbReference type="Gene3D" id="2.60.40.790">
    <property type="match status" value="1"/>
</dbReference>
<dbReference type="Proteomes" id="UP000234190">
    <property type="component" value="Unassembled WGS sequence"/>
</dbReference>
<evidence type="ECO:0000259" key="4">
    <source>
        <dbReference type="PROSITE" id="PS01031"/>
    </source>
</evidence>
<dbReference type="PROSITE" id="PS01031">
    <property type="entry name" value="SHSP"/>
    <property type="match status" value="1"/>
</dbReference>